<proteinExistence type="predicted"/>
<accession>A0A8J2T7P8</accession>
<reference evidence="2" key="1">
    <citation type="journal article" date="2013" name="Genome Announc.">
        <title>Genome sequence of the food spoilage yeast Zygosaccharomyces bailii CLIB 213(T).</title>
        <authorList>
            <person name="Galeote V."/>
            <person name="Bigey F."/>
            <person name="Devillers H."/>
            <person name="Neuveglise C."/>
            <person name="Dequin S."/>
        </authorList>
    </citation>
    <scope>NUCLEOTIDE SEQUENCE [LARGE SCALE GENOMIC DNA]</scope>
    <source>
        <strain evidence="2">CLIB 213 / ATCC 58445 / CBS 680 / CCRC 21525 / NBRC 1098 / NCYC 1416 / NRRL Y-2227</strain>
    </source>
</reference>
<dbReference type="OrthoDB" id="3981267at2759"/>
<gene>
    <name evidence="1" type="ORF">BN860_01882g</name>
</gene>
<evidence type="ECO:0000313" key="2">
    <source>
        <dbReference type="Proteomes" id="UP000019375"/>
    </source>
</evidence>
<evidence type="ECO:0000313" key="1">
    <source>
        <dbReference type="EMBL" id="CDF90475.1"/>
    </source>
</evidence>
<keyword evidence="2" id="KW-1185">Reference proteome</keyword>
<dbReference type="AlphaFoldDB" id="A0A8J2T7P8"/>
<organism evidence="1 2">
    <name type="scientific">Zygosaccharomyces bailii (strain CLIB 213 / ATCC 58445 / CBS 680 / BCRC 21525 / NBRC 1098 / NCYC 1416 / NRRL Y-2227)</name>
    <dbReference type="NCBI Taxonomy" id="1333698"/>
    <lineage>
        <taxon>Eukaryota</taxon>
        <taxon>Fungi</taxon>
        <taxon>Dikarya</taxon>
        <taxon>Ascomycota</taxon>
        <taxon>Saccharomycotina</taxon>
        <taxon>Saccharomycetes</taxon>
        <taxon>Saccharomycetales</taxon>
        <taxon>Saccharomycetaceae</taxon>
        <taxon>Zygosaccharomyces</taxon>
    </lineage>
</organism>
<dbReference type="EMBL" id="HG316460">
    <property type="protein sequence ID" value="CDF90475.1"/>
    <property type="molecule type" value="Genomic_DNA"/>
</dbReference>
<name>A0A8J2T7P8_ZYGB2</name>
<protein>
    <submittedName>
        <fullName evidence="1">ZYBA0S07-01882g1_1</fullName>
    </submittedName>
</protein>
<dbReference type="Proteomes" id="UP000019375">
    <property type="component" value="Unassembled WGS sequence"/>
</dbReference>
<sequence>MPQRRNIAHIRPQSNYNIMMNIESCSSHNVASNSELRDKDLAKKKKNQTFEGAPIIHEDTLPLTSAVNLSRVHGKPQVSDPYLPVKCGSKTTSGKTKSYRQLADSMLQQYTLMTYSSGPLLNSTYQNYSVTMPYQMHYSSYPLNASRGTNSNAHQDRNSQSAYCQGQSFPSFFNPRTAQNMPHGEKVNNWIESIPVFEVDEESWKSECYDSNFPLDWEEEEFDAPLLAESNKISFATHDELLFLQAKKFETAIRRLYRLEKEPNVPQTDFLVDSESFSDYM</sequence>